<evidence type="ECO:0000259" key="1">
    <source>
        <dbReference type="PROSITE" id="PS50093"/>
    </source>
</evidence>
<dbReference type="EMBL" id="JAQNDK010000006">
    <property type="protein sequence ID" value="MDC0685489.1"/>
    <property type="molecule type" value="Genomic_DNA"/>
</dbReference>
<proteinExistence type="predicted"/>
<accession>A0ABT5CGD1</accession>
<sequence>MAHVDGLAESAPWVSLNGIPGAKRVFQFPSPGEYLIRASAFFNGMASGQTVRIDVRECAEAATHARLSVDVSPYSPYLTNFRVLNAADFPGPSRRFLWDFGDGTTEETNVPYIEHSYLSSLDATTETLSFDAVLKIRRDGHEDIVTPKTVTMSNFYAETRVRGFVRPPVVANERMVRDGRALRGSFTISNLEPTPLTLRTRRLQRHFCDPDLDPVTIGEDPSAWRIGTFSTGEALTVASNGTTSQELVLDNTQFGSNVCAVTLLFEGSTGSGVAARVAVHFETPEPGLFTAQVNNPGLRNVLNYVASSGLVSDRDHLNERDLERLWQQDYIGEPPGIGDIDAGALQAGGTLGARCDPEQAPPEAGISCQATEDWTVTPPLIRNALKGDIFIVAGCGPIGQLFRVLLPRQTYTHEGIMTRNYYALSHTTVEPGRIIDSVGHGLRKNMDENILRYGWPGAVHASVNAAFNGRPEIDPDGKVWKVSGFRASGTQCQGDAALNPPIVIRPPPGADSSIRSQLHAAADFAAGVQSHYRFFAYTQANIAFGPDGNFDGGNYVGPTDGEIAQVSTSFIWHALKSVGVNLEGTNQLEDADVRRGAAAPPTDGGIVDGLYLYSESDRREGAMQIYSSTYNSVKAAQGGFGVFNVFTDQADDIASQFTNCFGSDQCGEDGAQSRDYESPGAGVAVSPDDFRFWDGPDTGGVFGDEELLIYRSADYRRIYRWAPSGGTGSVSGTVKFADGTPVQGATITVAGKDDGSSALGEFDIRAVPAGIFEVRAEKSVLRADHSQPCPPDGSDLCDHLIDVERITVAADADTSVEFVLEVERAIPPPTLKLHSRRVEFSGTAHLVDHEAVRANEVGDFALLGACEVSPLQRSATTAIPGTRMCVGGELVVEIIAHCDIRDDNETVDVTIETVMREGRNCGTNDVADRKAVGPIAACAAPAGCGGTVSIHLYNGERFGGDTADIQLAFRNVSGAQEITLPNVRPENMRRVTLSGDIEIEDDDVFDLESDRFVLGEECLVDPYHREDTVSWSRCVAGEVRLEIDIDCELMYDNVGVNADVHARLYEGVSCGSDDEDGNQNRSFVVAPCDGSCVPVTSDFKVENTDERGDWARVVLRMVNERR</sequence>
<dbReference type="Proteomes" id="UP001217485">
    <property type="component" value="Unassembled WGS sequence"/>
</dbReference>
<feature type="domain" description="PKD" evidence="1">
    <location>
        <begin position="92"/>
        <end position="120"/>
    </location>
</feature>
<organism evidence="2 3">
    <name type="scientific">Sorangium atrum</name>
    <dbReference type="NCBI Taxonomy" id="2995308"/>
    <lineage>
        <taxon>Bacteria</taxon>
        <taxon>Pseudomonadati</taxon>
        <taxon>Myxococcota</taxon>
        <taxon>Polyangia</taxon>
        <taxon>Polyangiales</taxon>
        <taxon>Polyangiaceae</taxon>
        <taxon>Sorangium</taxon>
    </lineage>
</organism>
<gene>
    <name evidence="2" type="ORF">POL72_47730</name>
</gene>
<evidence type="ECO:0000313" key="2">
    <source>
        <dbReference type="EMBL" id="MDC0685489.1"/>
    </source>
</evidence>
<protein>
    <submittedName>
        <fullName evidence="2">Carboxypeptidase-like regulatory domain-containing protein</fullName>
    </submittedName>
</protein>
<comment type="caution">
    <text evidence="2">The sequence shown here is derived from an EMBL/GenBank/DDBJ whole genome shotgun (WGS) entry which is preliminary data.</text>
</comment>
<evidence type="ECO:0000313" key="3">
    <source>
        <dbReference type="Proteomes" id="UP001217485"/>
    </source>
</evidence>
<dbReference type="Gene3D" id="2.60.40.1120">
    <property type="entry name" value="Carboxypeptidase-like, regulatory domain"/>
    <property type="match status" value="1"/>
</dbReference>
<name>A0ABT5CGD1_9BACT</name>
<reference evidence="2 3" key="1">
    <citation type="submission" date="2023-01" db="EMBL/GenBank/DDBJ databases">
        <title>Minimal conservation of predation-associated metabolite biosynthetic gene clusters underscores biosynthetic potential of Myxococcota including descriptions for ten novel species: Archangium lansinium sp. nov., Myxococcus landrumus sp. nov., Nannocystis bai.</title>
        <authorList>
            <person name="Ahearne A."/>
            <person name="Stevens C."/>
            <person name="Dowd S."/>
        </authorList>
    </citation>
    <scope>NUCLEOTIDE SEQUENCE [LARGE SCALE GENOMIC DNA]</scope>
    <source>
        <strain evidence="2 3">WIWO2</strain>
    </source>
</reference>
<keyword evidence="3" id="KW-1185">Reference proteome</keyword>
<dbReference type="InterPro" id="IPR000601">
    <property type="entry name" value="PKD_dom"/>
</dbReference>
<dbReference type="PROSITE" id="PS50093">
    <property type="entry name" value="PKD"/>
    <property type="match status" value="1"/>
</dbReference>
<dbReference type="RefSeq" id="WP_272103801.1">
    <property type="nucleotide sequence ID" value="NZ_JAQNDK010000006.1"/>
</dbReference>